<dbReference type="InterPro" id="IPR016181">
    <property type="entry name" value="Acyl_CoA_acyltransferase"/>
</dbReference>
<evidence type="ECO:0000313" key="2">
    <source>
        <dbReference type="EMBL" id="QEC68195.1"/>
    </source>
</evidence>
<dbReference type="Pfam" id="PF13302">
    <property type="entry name" value="Acetyltransf_3"/>
    <property type="match status" value="1"/>
</dbReference>
<gene>
    <name evidence="2" type="ORF">FRZ67_13115</name>
</gene>
<reference evidence="2 3" key="1">
    <citation type="journal article" date="2016" name="Int. J. Syst. Evol. Microbiol.">
        <title>Panacibacter ginsenosidivorans gen. nov., sp. nov., with ginsenoside converting activity isolated from soil of a ginseng field.</title>
        <authorList>
            <person name="Siddiqi M.Z."/>
            <person name="Muhammad Shafi S."/>
            <person name="Choi K.D."/>
            <person name="Im W.T."/>
        </authorList>
    </citation>
    <scope>NUCLEOTIDE SEQUENCE [LARGE SCALE GENOMIC DNA]</scope>
    <source>
        <strain evidence="2 3">Gsoil1550</strain>
    </source>
</reference>
<dbReference type="EMBL" id="CP042435">
    <property type="protein sequence ID" value="QEC68195.1"/>
    <property type="molecule type" value="Genomic_DNA"/>
</dbReference>
<dbReference type="PROSITE" id="PS51186">
    <property type="entry name" value="GNAT"/>
    <property type="match status" value="1"/>
</dbReference>
<dbReference type="PANTHER" id="PTHR43328:SF1">
    <property type="entry name" value="N-ACETYLTRANSFERASE DOMAIN-CONTAINING PROTEIN"/>
    <property type="match status" value="1"/>
</dbReference>
<keyword evidence="3" id="KW-1185">Reference proteome</keyword>
<dbReference type="RefSeq" id="WP_147190002.1">
    <property type="nucleotide sequence ID" value="NZ_CP042435.1"/>
</dbReference>
<dbReference type="SUPFAM" id="SSF55729">
    <property type="entry name" value="Acyl-CoA N-acyltransferases (Nat)"/>
    <property type="match status" value="1"/>
</dbReference>
<keyword evidence="2" id="KW-0808">Transferase</keyword>
<protein>
    <submittedName>
        <fullName evidence="2">GNAT family N-acetyltransferase</fullName>
    </submittedName>
</protein>
<name>A0A5B8VAP0_9BACT</name>
<evidence type="ECO:0000313" key="3">
    <source>
        <dbReference type="Proteomes" id="UP000321533"/>
    </source>
</evidence>
<dbReference type="PANTHER" id="PTHR43328">
    <property type="entry name" value="ACETYLTRANSFERASE-RELATED"/>
    <property type="match status" value="1"/>
</dbReference>
<dbReference type="GO" id="GO:0016747">
    <property type="term" value="F:acyltransferase activity, transferring groups other than amino-acyl groups"/>
    <property type="evidence" value="ECO:0007669"/>
    <property type="project" value="InterPro"/>
</dbReference>
<sequence>MSMHNISLRPWQREDAQALAAIANDRNIFNNLRDHLPHPYTVMDALQWIAHCKEQNPVINFAVTYNGKVAGSIGCVPKTDVYRKSVEIGYFIGEQFKGNGIATEAVRILLEYVQHRFDVVRIYAEVFAHNKASMRVLQKNNFYLEGIRRRSVVKNNVLMDDHIWVKLL</sequence>
<dbReference type="KEGG" id="pgin:FRZ67_13115"/>
<dbReference type="InterPro" id="IPR000182">
    <property type="entry name" value="GNAT_dom"/>
</dbReference>
<evidence type="ECO:0000259" key="1">
    <source>
        <dbReference type="PROSITE" id="PS51186"/>
    </source>
</evidence>
<dbReference type="AlphaFoldDB" id="A0A5B8VAP0"/>
<dbReference type="OrthoDB" id="9811523at2"/>
<feature type="domain" description="N-acetyltransferase" evidence="1">
    <location>
        <begin position="6"/>
        <end position="168"/>
    </location>
</feature>
<dbReference type="Proteomes" id="UP000321533">
    <property type="component" value="Chromosome"/>
</dbReference>
<dbReference type="Gene3D" id="3.40.630.30">
    <property type="match status" value="1"/>
</dbReference>
<organism evidence="2 3">
    <name type="scientific">Panacibacter ginsenosidivorans</name>
    <dbReference type="NCBI Taxonomy" id="1813871"/>
    <lineage>
        <taxon>Bacteria</taxon>
        <taxon>Pseudomonadati</taxon>
        <taxon>Bacteroidota</taxon>
        <taxon>Chitinophagia</taxon>
        <taxon>Chitinophagales</taxon>
        <taxon>Chitinophagaceae</taxon>
        <taxon>Panacibacter</taxon>
    </lineage>
</organism>
<proteinExistence type="predicted"/>
<accession>A0A5B8VAP0</accession>